<accession>A0ACB9ZIW9</accession>
<proteinExistence type="predicted"/>
<gene>
    <name evidence="1" type="ORF">F4820DRAFT_463375</name>
</gene>
<comment type="caution">
    <text evidence="1">The sequence shown here is derived from an EMBL/GenBank/DDBJ whole genome shotgun (WGS) entry which is preliminary data.</text>
</comment>
<evidence type="ECO:0000313" key="2">
    <source>
        <dbReference type="Proteomes" id="UP001497700"/>
    </source>
</evidence>
<dbReference type="Proteomes" id="UP001497700">
    <property type="component" value="Unassembled WGS sequence"/>
</dbReference>
<organism evidence="1 2">
    <name type="scientific">Hypoxylon rubiginosum</name>
    <dbReference type="NCBI Taxonomy" id="110542"/>
    <lineage>
        <taxon>Eukaryota</taxon>
        <taxon>Fungi</taxon>
        <taxon>Dikarya</taxon>
        <taxon>Ascomycota</taxon>
        <taxon>Pezizomycotina</taxon>
        <taxon>Sordariomycetes</taxon>
        <taxon>Xylariomycetidae</taxon>
        <taxon>Xylariales</taxon>
        <taxon>Hypoxylaceae</taxon>
        <taxon>Hypoxylon</taxon>
    </lineage>
</organism>
<dbReference type="EMBL" id="MU393421">
    <property type="protein sequence ID" value="KAI4871196.1"/>
    <property type="molecule type" value="Genomic_DNA"/>
</dbReference>
<reference evidence="1 2" key="1">
    <citation type="journal article" date="2022" name="New Phytol.">
        <title>Ecological generalism drives hyperdiversity of secondary metabolite gene clusters in xylarialean endophytes.</title>
        <authorList>
            <person name="Franco M.E.E."/>
            <person name="Wisecaver J.H."/>
            <person name="Arnold A.E."/>
            <person name="Ju Y.M."/>
            <person name="Slot J.C."/>
            <person name="Ahrendt S."/>
            <person name="Moore L.P."/>
            <person name="Eastman K.E."/>
            <person name="Scott K."/>
            <person name="Konkel Z."/>
            <person name="Mondo S.J."/>
            <person name="Kuo A."/>
            <person name="Hayes R.D."/>
            <person name="Haridas S."/>
            <person name="Andreopoulos B."/>
            <person name="Riley R."/>
            <person name="LaButti K."/>
            <person name="Pangilinan J."/>
            <person name="Lipzen A."/>
            <person name="Amirebrahimi M."/>
            <person name="Yan J."/>
            <person name="Adam C."/>
            <person name="Keymanesh K."/>
            <person name="Ng V."/>
            <person name="Louie K."/>
            <person name="Northen T."/>
            <person name="Drula E."/>
            <person name="Henrissat B."/>
            <person name="Hsieh H.M."/>
            <person name="Youens-Clark K."/>
            <person name="Lutzoni F."/>
            <person name="Miadlikowska J."/>
            <person name="Eastwood D.C."/>
            <person name="Hamelin R.C."/>
            <person name="Grigoriev I.V."/>
            <person name="U'Ren J.M."/>
        </authorList>
    </citation>
    <scope>NUCLEOTIDE SEQUENCE [LARGE SCALE GENOMIC DNA]</scope>
    <source>
        <strain evidence="1 2">CBS 119005</strain>
    </source>
</reference>
<protein>
    <submittedName>
        <fullName evidence="1">Uncharacterized protein</fullName>
    </submittedName>
</protein>
<keyword evidence="2" id="KW-1185">Reference proteome</keyword>
<evidence type="ECO:0000313" key="1">
    <source>
        <dbReference type="EMBL" id="KAI4871196.1"/>
    </source>
</evidence>
<sequence length="366" mass="41508">MAGSEVSNLLESLSKSEDVGSNKAGQDGPDPPESNVPLDIIEATQKSADLYRSGARLYVRSDLERIENELSHCQTTPSFTIRRIDGSTVSVKNPMYGVSQPMWKPYIQFRHYWHMVRGCIDRSSWHTILPCYSYCIEWKSLAYRQFKENEIEPLEGIFKNVRKRWERSLTHDWLVDNLAMLQGTRRITKILCFGLGNISKELLYNGRDEEWRLYCMTQHAVALSMADIFRSEATDVKVFVQDPAYSKADKALLKSVGITVVGECGAGGFSMIDDETVVFSCCPSVPVAQIVADVGRPAMIIGNSMISRILNNASFSSYPADTKSPRTREMMKEYTPHVLEDKEKFISTSKMKMFVRNEEIRSTCTN</sequence>
<name>A0ACB9ZIW9_9PEZI</name>